<feature type="region of interest" description="Disordered" evidence="7">
    <location>
        <begin position="744"/>
        <end position="809"/>
    </location>
</feature>
<feature type="compositionally biased region" description="Basic and acidic residues" evidence="7">
    <location>
        <begin position="1318"/>
        <end position="1331"/>
    </location>
</feature>
<dbReference type="GO" id="GO:0000124">
    <property type="term" value="C:SAGA complex"/>
    <property type="evidence" value="ECO:0007669"/>
    <property type="project" value="TreeGrafter"/>
</dbReference>
<evidence type="ECO:0000256" key="4">
    <source>
        <dbReference type="ARBA" id="ARBA00039789"/>
    </source>
</evidence>
<feature type="compositionally biased region" description="Polar residues" evidence="7">
    <location>
        <begin position="352"/>
        <end position="362"/>
    </location>
</feature>
<feature type="compositionally biased region" description="Basic and acidic residues" evidence="7">
    <location>
        <begin position="1081"/>
        <end position="1096"/>
    </location>
</feature>
<feature type="domain" description="Transcription factor spt8 beta-propeller" evidence="8">
    <location>
        <begin position="156"/>
        <end position="346"/>
    </location>
</feature>
<feature type="compositionally biased region" description="Low complexity" evidence="7">
    <location>
        <begin position="99"/>
        <end position="116"/>
    </location>
</feature>
<dbReference type="InterPro" id="IPR015943">
    <property type="entry name" value="WD40/YVTN_repeat-like_dom_sf"/>
</dbReference>
<dbReference type="EMBL" id="FWEW01000437">
    <property type="protein sequence ID" value="SLM34913.1"/>
    <property type="molecule type" value="Genomic_DNA"/>
</dbReference>
<feature type="compositionally biased region" description="Basic and acidic residues" evidence="7">
    <location>
        <begin position="1352"/>
        <end position="1361"/>
    </location>
</feature>
<evidence type="ECO:0000256" key="3">
    <source>
        <dbReference type="ARBA" id="ARBA00038415"/>
    </source>
</evidence>
<dbReference type="InterPro" id="IPR057544">
    <property type="entry name" value="Beta-prop_SPT8"/>
</dbReference>
<dbReference type="Proteomes" id="UP000192927">
    <property type="component" value="Unassembled WGS sequence"/>
</dbReference>
<evidence type="ECO:0000259" key="8">
    <source>
        <dbReference type="Pfam" id="PF23798"/>
    </source>
</evidence>
<name>A0A1W5CVM5_9LECA</name>
<dbReference type="InterPro" id="IPR001680">
    <property type="entry name" value="WD40_rpt"/>
</dbReference>
<feature type="domain" description="DUF7918" evidence="9">
    <location>
        <begin position="910"/>
        <end position="1014"/>
    </location>
</feature>
<evidence type="ECO:0000256" key="6">
    <source>
        <dbReference type="PROSITE-ProRule" id="PRU00221"/>
    </source>
</evidence>
<sequence length="1370" mass="150635">MQSFGADEEDRDDAGSPNGSSDNDADEHMDDMDDVDAEAEPDPDPDGEGEGENDDDEDDNDDDDDEQNGEEPQDPFLDSPARGSNRPVVASRRDREFTSSRSSTSFGGQGQSGPTSHPNPTVLFTATSPTRSSSTANATAINLPSVRPEALTAPVYDIVPTIAAPHSTSINAITATPDLRWVFSGGADGYIRKFNWVETANGKVMLTVAQRHPFVDSVTKAGVLMSYWENEEPQSKGDDGPSLSSVYSLAVQNEGLWLLSGLESGGINLQSVRHDEGKRIACLQKHTSAVSVLNLSKDEKSILSGSWDRRVLDWDLNTGQVKRSFEGSGGQISALEMRPFSTLPVPEASGDSIMTNGTFSTDSVDKPRANGALTNGADHETAAENGAVDAPASPADSLFGGNGADSLFGDDEGEAAAPSGGNFADDDDDEFSRAIANGIQQQENEDAEGDVDMIGDGEAKAPMMTNGVIGDQANISNPAPLDDQTVPTKQPETLVLTNGLPHADETERHPVSEEVAGPAASDPVSITDSTFLAASFDGTLRVWDKRKPAPVAKISPKNVPPWCMNACWSPDGNFIYAGRRNGTVEEFSLHKGLRGVERTFKFPNGSGAVSAVRAMPNGRHLICASYDILRLYDLQQQQSFKHSTVPFLIVPGHRTGVVSQLYIDPTYSNKVKLQEWGVQTLRGHNKVSSYIKSETDMAFQIMIQPKMPYIASDAPSAHDYETRMRGTERPGFFRMEEDEWEDIDEDYDAPGIRDRYKGGTSRSTSSGNRRRGRSGSDRDDRGQSDQLHSRDDNRSLSSPLRPRDRRRIPPPPFHFLASLYLDGRKKPERKAIVYLDPGDVDYNPPDGKIHLKTCWVQGRDGRLTEHTWVFKDVGIETIFDKMLISGDHQVLGNVNKRDEDAIIAAMESTDLEPDGDIKREEKSQVGQIVIEIQRVKLGEKWDDKHFRTRLREDDIKDVNMEGGNSHITHTAGFTRGKTLGPKPIRVVSYTLYKEEEGTYATFQFFYRSQENLEKFNFAGFPQSSKVAMSRQRLDTTMSRMTPLSIARPLPPSKSRMWTFEENIKRKSTNKKIEPQYNFGDSYRDDEPEFKKEESLSSKHSLSPTSQHTTTRSITETSPSFRRDGSSATGNDGSFLKAGSSQGRYTLRSAGKENSSLVTHQAFTFTSARTPKTSIPGLFSSSGASQSFTPFTRRNRGAETSSLDDDPPPAYRASIYQSDRDADDEHSDSDLVTETGSDKENTDTDSPAYIDEDNDDSPGLHLELKKIVIGEKRCRSPENENDEGSNDSALGDKSSGAKEAEKEGSATRPLLLLEDPTFEEQKREMRQLRRSNENQSPATELLGQMKAPAKRVKLSDGDEQLARNKQATAPD</sequence>
<feature type="domain" description="Transcription factor spt8 beta-propeller" evidence="8">
    <location>
        <begin position="527"/>
        <end position="668"/>
    </location>
</feature>
<dbReference type="PANTHER" id="PTHR22847">
    <property type="entry name" value="WD40 REPEAT PROTEIN"/>
    <property type="match status" value="1"/>
</dbReference>
<feature type="region of interest" description="Disordered" evidence="7">
    <location>
        <begin position="1"/>
        <end position="136"/>
    </location>
</feature>
<feature type="region of interest" description="Disordered" evidence="7">
    <location>
        <begin position="346"/>
        <end position="429"/>
    </location>
</feature>
<dbReference type="SMART" id="SM00320">
    <property type="entry name" value="WD40"/>
    <property type="match status" value="5"/>
</dbReference>
<dbReference type="InterPro" id="IPR036322">
    <property type="entry name" value="WD40_repeat_dom_sf"/>
</dbReference>
<evidence type="ECO:0000256" key="2">
    <source>
        <dbReference type="ARBA" id="ARBA00022737"/>
    </source>
</evidence>
<dbReference type="PANTHER" id="PTHR22847:SF637">
    <property type="entry name" value="WD REPEAT DOMAIN 5B"/>
    <property type="match status" value="1"/>
</dbReference>
<evidence type="ECO:0000313" key="11">
    <source>
        <dbReference type="Proteomes" id="UP000192927"/>
    </source>
</evidence>
<dbReference type="PROSITE" id="PS50294">
    <property type="entry name" value="WD_REPEATS_REGION"/>
    <property type="match status" value="1"/>
</dbReference>
<dbReference type="Pfam" id="PF23798">
    <property type="entry name" value="Beta-prop_SPT8"/>
    <property type="match status" value="2"/>
</dbReference>
<evidence type="ECO:0000256" key="5">
    <source>
        <dbReference type="ARBA" id="ARBA00043913"/>
    </source>
</evidence>
<comment type="similarity">
    <text evidence="3">Belongs to the WD repeat MDV1/CAF4 family.</text>
</comment>
<feature type="compositionally biased region" description="Low complexity" evidence="7">
    <location>
        <begin position="125"/>
        <end position="136"/>
    </location>
</feature>
<feature type="compositionally biased region" description="Polar residues" evidence="7">
    <location>
        <begin position="1169"/>
        <end position="1191"/>
    </location>
</feature>
<feature type="compositionally biased region" description="Acidic residues" evidence="7">
    <location>
        <begin position="1"/>
        <end position="12"/>
    </location>
</feature>
<feature type="compositionally biased region" description="Acidic residues" evidence="7">
    <location>
        <begin position="23"/>
        <end position="73"/>
    </location>
</feature>
<feature type="region of interest" description="Disordered" evidence="7">
    <location>
        <begin position="1169"/>
        <end position="1370"/>
    </location>
</feature>
<evidence type="ECO:0000313" key="10">
    <source>
        <dbReference type="EMBL" id="SLM34913.1"/>
    </source>
</evidence>
<evidence type="ECO:0000259" key="9">
    <source>
        <dbReference type="Pfam" id="PF25534"/>
    </source>
</evidence>
<proteinExistence type="inferred from homology"/>
<keyword evidence="11" id="KW-1185">Reference proteome</keyword>
<dbReference type="PROSITE" id="PS50082">
    <property type="entry name" value="WD_REPEATS_2"/>
    <property type="match status" value="1"/>
</dbReference>
<dbReference type="SUPFAM" id="SSF50978">
    <property type="entry name" value="WD40 repeat-like"/>
    <property type="match status" value="1"/>
</dbReference>
<keyword evidence="1 6" id="KW-0853">WD repeat</keyword>
<dbReference type="Gene3D" id="2.130.10.10">
    <property type="entry name" value="YVTN repeat-like/Quinoprotein amine dehydrogenase"/>
    <property type="match status" value="2"/>
</dbReference>
<accession>A0A1W5CVM5</accession>
<keyword evidence="2" id="KW-0677">Repeat</keyword>
<dbReference type="Pfam" id="PF25534">
    <property type="entry name" value="DUF7918"/>
    <property type="match status" value="1"/>
</dbReference>
<comment type="function">
    <text evidence="5">Involved in mitochondrial fission. Acts as an adapter protein required to form mitochondrial fission complexes. Formation of these complexes is required to promote constriction and fission of the mitochondrial compartment at a late step in mitochondrial division.</text>
</comment>
<feature type="region of interest" description="Disordered" evidence="7">
    <location>
        <begin position="1068"/>
        <end position="1139"/>
    </location>
</feature>
<dbReference type="InterPro" id="IPR057678">
    <property type="entry name" value="DUF7918"/>
</dbReference>
<evidence type="ECO:0000256" key="1">
    <source>
        <dbReference type="ARBA" id="ARBA00022574"/>
    </source>
</evidence>
<protein>
    <recommendedName>
        <fullName evidence="4">Mitochondrial division protein 1</fullName>
    </recommendedName>
</protein>
<feature type="compositionally biased region" description="Basic and acidic residues" evidence="7">
    <location>
        <begin position="1261"/>
        <end position="1277"/>
    </location>
</feature>
<organism evidence="10 11">
    <name type="scientific">Lasallia pustulata</name>
    <dbReference type="NCBI Taxonomy" id="136370"/>
    <lineage>
        <taxon>Eukaryota</taxon>
        <taxon>Fungi</taxon>
        <taxon>Dikarya</taxon>
        <taxon>Ascomycota</taxon>
        <taxon>Pezizomycotina</taxon>
        <taxon>Lecanoromycetes</taxon>
        <taxon>OSLEUM clade</taxon>
        <taxon>Umbilicariomycetidae</taxon>
        <taxon>Umbilicariales</taxon>
        <taxon>Umbilicariaceae</taxon>
        <taxon>Lasallia</taxon>
    </lineage>
</organism>
<feature type="compositionally biased region" description="Polar residues" evidence="7">
    <location>
        <begin position="1106"/>
        <end position="1131"/>
    </location>
</feature>
<feature type="compositionally biased region" description="Basic and acidic residues" evidence="7">
    <location>
        <begin position="1294"/>
        <end position="1304"/>
    </location>
</feature>
<feature type="compositionally biased region" description="Basic and acidic residues" evidence="7">
    <location>
        <begin position="774"/>
        <end position="794"/>
    </location>
</feature>
<feature type="repeat" description="WD" evidence="6">
    <location>
        <begin position="283"/>
        <end position="324"/>
    </location>
</feature>
<evidence type="ECO:0000256" key="7">
    <source>
        <dbReference type="SAM" id="MobiDB-lite"/>
    </source>
</evidence>
<feature type="compositionally biased region" description="Low complexity" evidence="7">
    <location>
        <begin position="758"/>
        <end position="767"/>
    </location>
</feature>
<reference evidence="11" key="1">
    <citation type="submission" date="2017-03" db="EMBL/GenBank/DDBJ databases">
        <authorList>
            <person name="Sharma R."/>
            <person name="Thines M."/>
        </authorList>
    </citation>
    <scope>NUCLEOTIDE SEQUENCE [LARGE SCALE GENOMIC DNA]</scope>
</reference>